<dbReference type="OrthoDB" id="1436588at2"/>
<accession>A0A1M7ZWX5</accession>
<evidence type="ECO:0000313" key="1">
    <source>
        <dbReference type="EMBL" id="SHO73313.1"/>
    </source>
</evidence>
<evidence type="ECO:0000313" key="2">
    <source>
        <dbReference type="Proteomes" id="UP000184611"/>
    </source>
</evidence>
<protein>
    <submittedName>
        <fullName evidence="1">Uncharacterized protein</fullName>
    </submittedName>
</protein>
<name>A0A1M7ZWX5_9FLAO</name>
<sequence>MLFNISYNNPKNIKQINALVGKPYSLLENLKKGGIGSPKLFITRCSQEIYDLLHVNESVKFCNIELRPKGIIVGFQSRLDVYALVIPYYKLVFFKPGNTITIHVDQHYISIDFSKNSKSVHKFFEKIEFEKNKNMPYSPLDAY</sequence>
<dbReference type="Proteomes" id="UP000184611">
    <property type="component" value="Unassembled WGS sequence"/>
</dbReference>
<dbReference type="AlphaFoldDB" id="A0A1M7ZWX5"/>
<proteinExistence type="predicted"/>
<keyword evidence="2" id="KW-1185">Reference proteome</keyword>
<gene>
    <name evidence="1" type="ORF">SAMN05443547_1670</name>
</gene>
<dbReference type="STRING" id="416016.SAMN05443547_1670"/>
<organism evidence="1 2">
    <name type="scientific">Flavobacterium cucumis</name>
    <dbReference type="NCBI Taxonomy" id="416016"/>
    <lineage>
        <taxon>Bacteria</taxon>
        <taxon>Pseudomonadati</taxon>
        <taxon>Bacteroidota</taxon>
        <taxon>Flavobacteriia</taxon>
        <taxon>Flavobacteriales</taxon>
        <taxon>Flavobacteriaceae</taxon>
        <taxon>Flavobacterium</taxon>
    </lineage>
</organism>
<dbReference type="EMBL" id="FRYK01000002">
    <property type="protein sequence ID" value="SHO73313.1"/>
    <property type="molecule type" value="Genomic_DNA"/>
</dbReference>
<reference evidence="2" key="1">
    <citation type="submission" date="2016-12" db="EMBL/GenBank/DDBJ databases">
        <authorList>
            <person name="Varghese N."/>
            <person name="Submissions S."/>
        </authorList>
    </citation>
    <scope>NUCLEOTIDE SEQUENCE [LARGE SCALE GENOMIC DNA]</scope>
    <source>
        <strain evidence="2">DSM 18830</strain>
    </source>
</reference>
<dbReference type="RefSeq" id="WP_073583284.1">
    <property type="nucleotide sequence ID" value="NZ_CBCSEA010000012.1"/>
</dbReference>